<keyword evidence="2" id="KW-0378">Hydrolase</keyword>
<dbReference type="GO" id="GO:0016787">
    <property type="term" value="F:hydrolase activity"/>
    <property type="evidence" value="ECO:0007669"/>
    <property type="project" value="UniProtKB-KW"/>
</dbReference>
<dbReference type="RefSeq" id="WP_096797882.1">
    <property type="nucleotide sequence ID" value="NZ_CP023564.1"/>
</dbReference>
<dbReference type="PANTHER" id="PTHR37017">
    <property type="entry name" value="AB HYDROLASE-1 DOMAIN-CONTAINING PROTEIN-RELATED"/>
    <property type="match status" value="1"/>
</dbReference>
<dbReference type="Gene3D" id="3.40.50.1820">
    <property type="entry name" value="alpha/beta hydrolase"/>
    <property type="match status" value="1"/>
</dbReference>
<dbReference type="Proteomes" id="UP000217889">
    <property type="component" value="Chromosome"/>
</dbReference>
<evidence type="ECO:0000259" key="1">
    <source>
        <dbReference type="Pfam" id="PF12697"/>
    </source>
</evidence>
<gene>
    <name evidence="2" type="ORF">CFK41_00390</name>
</gene>
<dbReference type="InterPro" id="IPR000073">
    <property type="entry name" value="AB_hydrolase_1"/>
</dbReference>
<evidence type="ECO:0000313" key="3">
    <source>
        <dbReference type="Proteomes" id="UP000217889"/>
    </source>
</evidence>
<proteinExistence type="predicted"/>
<dbReference type="Pfam" id="PF12697">
    <property type="entry name" value="Abhydrolase_6"/>
    <property type="match status" value="1"/>
</dbReference>
<dbReference type="InterPro" id="IPR052897">
    <property type="entry name" value="Sec-Metab_Biosynth_Hydrolase"/>
</dbReference>
<dbReference type="EMBL" id="CP023564">
    <property type="protein sequence ID" value="ATG53403.1"/>
    <property type="molecule type" value="Genomic_DNA"/>
</dbReference>
<accession>A0A291GT36</accession>
<dbReference type="KEGG" id="bgg:CFK41_00390"/>
<dbReference type="OrthoDB" id="9814966at2"/>
<name>A0A291GT36_9MICO</name>
<feature type="domain" description="AB hydrolase-1" evidence="1">
    <location>
        <begin position="6"/>
        <end position="212"/>
    </location>
</feature>
<dbReference type="SUPFAM" id="SSF53474">
    <property type="entry name" value="alpha/beta-Hydrolases"/>
    <property type="match status" value="1"/>
</dbReference>
<dbReference type="AlphaFoldDB" id="A0A291GT36"/>
<dbReference type="InterPro" id="IPR029058">
    <property type="entry name" value="AB_hydrolase_fold"/>
</dbReference>
<evidence type="ECO:0000313" key="2">
    <source>
        <dbReference type="EMBL" id="ATG53403.1"/>
    </source>
</evidence>
<organism evidence="2 3">
    <name type="scientific">Brachybacterium ginsengisoli</name>
    <dbReference type="NCBI Taxonomy" id="1331682"/>
    <lineage>
        <taxon>Bacteria</taxon>
        <taxon>Bacillati</taxon>
        <taxon>Actinomycetota</taxon>
        <taxon>Actinomycetes</taxon>
        <taxon>Micrococcales</taxon>
        <taxon>Dermabacteraceae</taxon>
        <taxon>Brachybacterium</taxon>
    </lineage>
</organism>
<sequence>MSPPEVVLVHGLFHQPAHMDALRTALERRGARVSVPRLHRGSFEQDVRAVQRAVDRCPSAPVLVGHSYGGAVIADVLGGRSFVFVAAFVPETGESCAELGGPDALVNSWVRPHPSGGSCIPDEYASELFYADCTEEDAERATALLVPQASGHGRGVVRRATWRHAPSHYVVCDDDRAVSPTLQRRMAARCSSSRHLTASHSAYISQPDLLAEVILDC</sequence>
<reference evidence="2 3" key="1">
    <citation type="journal article" date="2014" name="Int. J. Syst. Evol. Microbiol.">
        <title>Brachybacterium ginsengisoli sp. nov., isolated from soil of a ginseng field.</title>
        <authorList>
            <person name="Hoang V.A."/>
            <person name="Kim Y.J."/>
            <person name="Nguyen N.L."/>
            <person name="Yang D.C."/>
        </authorList>
    </citation>
    <scope>NUCLEOTIDE SEQUENCE [LARGE SCALE GENOMIC DNA]</scope>
    <source>
        <strain evidence="2 3">DCY80</strain>
    </source>
</reference>
<keyword evidence="3" id="KW-1185">Reference proteome</keyword>
<protein>
    <submittedName>
        <fullName evidence="2">Hydrolase</fullName>
    </submittedName>
</protein>
<dbReference type="PANTHER" id="PTHR37017:SF11">
    <property type="entry name" value="ESTERASE_LIPASE_THIOESTERASE DOMAIN-CONTAINING PROTEIN"/>
    <property type="match status" value="1"/>
</dbReference>